<organism evidence="1 2">
    <name type="scientific">Shimazuella alba</name>
    <dbReference type="NCBI Taxonomy" id="2690964"/>
    <lineage>
        <taxon>Bacteria</taxon>
        <taxon>Bacillati</taxon>
        <taxon>Bacillota</taxon>
        <taxon>Bacilli</taxon>
        <taxon>Bacillales</taxon>
        <taxon>Thermoactinomycetaceae</taxon>
        <taxon>Shimazuella</taxon>
    </lineage>
</organism>
<dbReference type="EMBL" id="WUUL01000011">
    <property type="protein sequence ID" value="MXQ55075.1"/>
    <property type="molecule type" value="Genomic_DNA"/>
</dbReference>
<sequence length="111" mass="12889">MSYRSTTNQLINLRKQRLKLEKQCWSIANQTLREASDVQKILDALNAAFEAFAKFIVAGCPPELNSKFQQLQADVADIFVKWEAKWNMLPFTCVTELRDVDNRIYHLVRPS</sequence>
<dbReference type="Proteomes" id="UP000430692">
    <property type="component" value="Unassembled WGS sequence"/>
</dbReference>
<keyword evidence="2" id="KW-1185">Reference proteome</keyword>
<proteinExistence type="predicted"/>
<name>A0A6I4VYN9_9BACL</name>
<evidence type="ECO:0000313" key="2">
    <source>
        <dbReference type="Proteomes" id="UP000430692"/>
    </source>
</evidence>
<accession>A0A6I4VYN9</accession>
<dbReference type="AlphaFoldDB" id="A0A6I4VYN9"/>
<protein>
    <submittedName>
        <fullName evidence="1">Uncharacterized protein</fullName>
    </submittedName>
</protein>
<dbReference type="RefSeq" id="WP_160802422.1">
    <property type="nucleotide sequence ID" value="NZ_WUUL01000011.1"/>
</dbReference>
<gene>
    <name evidence="1" type="ORF">GSM42_15390</name>
</gene>
<reference evidence="1 2" key="1">
    <citation type="submission" date="2019-12" db="EMBL/GenBank/DDBJ databases">
        <title>Whole-genome analyses of novel actinobacteria.</title>
        <authorList>
            <person name="Sahin N."/>
            <person name="Saygin H."/>
        </authorList>
    </citation>
    <scope>NUCLEOTIDE SEQUENCE [LARGE SCALE GENOMIC DNA]</scope>
    <source>
        <strain evidence="1 2">KC615</strain>
    </source>
</reference>
<evidence type="ECO:0000313" key="1">
    <source>
        <dbReference type="EMBL" id="MXQ55075.1"/>
    </source>
</evidence>
<comment type="caution">
    <text evidence="1">The sequence shown here is derived from an EMBL/GenBank/DDBJ whole genome shotgun (WGS) entry which is preliminary data.</text>
</comment>